<name>A0ABT9QNJ5_9ACTN</name>
<evidence type="ECO:0000313" key="1">
    <source>
        <dbReference type="EMBL" id="MDP9848302.1"/>
    </source>
</evidence>
<accession>A0ABT9QNJ5</accession>
<keyword evidence="2" id="KW-1185">Reference proteome</keyword>
<reference evidence="1 2" key="1">
    <citation type="submission" date="2023-07" db="EMBL/GenBank/DDBJ databases">
        <title>Sequencing the genomes of 1000 actinobacteria strains.</title>
        <authorList>
            <person name="Klenk H.-P."/>
        </authorList>
    </citation>
    <scope>NUCLEOTIDE SEQUENCE [LARGE SCALE GENOMIC DNA]</scope>
    <source>
        <strain evidence="1 2">DSM 46740</strain>
    </source>
</reference>
<dbReference type="InterPro" id="IPR045592">
    <property type="entry name" value="DUF6461"/>
</dbReference>
<organism evidence="1 2">
    <name type="scientific">Streptosporangium lutulentum</name>
    <dbReference type="NCBI Taxonomy" id="1461250"/>
    <lineage>
        <taxon>Bacteria</taxon>
        <taxon>Bacillati</taxon>
        <taxon>Actinomycetota</taxon>
        <taxon>Actinomycetes</taxon>
        <taxon>Streptosporangiales</taxon>
        <taxon>Streptosporangiaceae</taxon>
        <taxon>Streptosporangium</taxon>
    </lineage>
</organism>
<gene>
    <name evidence="1" type="ORF">J2853_007513</name>
</gene>
<comment type="caution">
    <text evidence="1">The sequence shown here is derived from an EMBL/GenBank/DDBJ whole genome shotgun (WGS) entry which is preliminary data.</text>
</comment>
<dbReference type="Proteomes" id="UP001225356">
    <property type="component" value="Unassembled WGS sequence"/>
</dbReference>
<sequence length="188" mass="20008">MSGATAAAYEWLYREFTDGDDSTWLYAGFVQSVSPEEALRRINVTPGTPCESGFGVAAYAARGGTVLIEHGWAGIVFHRVGLLSAGTAAAAVCATLNNDGFAYYVDGQPITTFGLYSYCFREGGDPDLLRADVSDLGMPVNDEEPQFVDNPVSSVLALAERATGVHLSRARYAGPALIGSTDHLDPHR</sequence>
<evidence type="ECO:0000313" key="2">
    <source>
        <dbReference type="Proteomes" id="UP001225356"/>
    </source>
</evidence>
<protein>
    <submittedName>
        <fullName evidence="1">Uncharacterized protein</fullName>
    </submittedName>
</protein>
<dbReference type="EMBL" id="JAUSQU010000001">
    <property type="protein sequence ID" value="MDP9848302.1"/>
    <property type="molecule type" value="Genomic_DNA"/>
</dbReference>
<dbReference type="Pfam" id="PF20062">
    <property type="entry name" value="DUF6461"/>
    <property type="match status" value="1"/>
</dbReference>
<proteinExistence type="predicted"/>
<dbReference type="RefSeq" id="WP_307565520.1">
    <property type="nucleotide sequence ID" value="NZ_JAUSQU010000001.1"/>
</dbReference>